<feature type="compositionally biased region" description="Low complexity" evidence="5">
    <location>
        <begin position="168"/>
        <end position="189"/>
    </location>
</feature>
<evidence type="ECO:0000259" key="7">
    <source>
        <dbReference type="PROSITE" id="PS51397"/>
    </source>
</evidence>
<dbReference type="GO" id="GO:0006281">
    <property type="term" value="P:DNA repair"/>
    <property type="evidence" value="ECO:0007669"/>
    <property type="project" value="TreeGrafter"/>
</dbReference>
<dbReference type="GO" id="GO:0005634">
    <property type="term" value="C:nucleus"/>
    <property type="evidence" value="ECO:0007669"/>
    <property type="project" value="TreeGrafter"/>
</dbReference>
<organism evidence="8 9">
    <name type="scientific">Plectosphaerella plurivora</name>
    <dbReference type="NCBI Taxonomy" id="936078"/>
    <lineage>
        <taxon>Eukaryota</taxon>
        <taxon>Fungi</taxon>
        <taxon>Dikarya</taxon>
        <taxon>Ascomycota</taxon>
        <taxon>Pezizomycotina</taxon>
        <taxon>Sordariomycetes</taxon>
        <taxon>Hypocreomycetidae</taxon>
        <taxon>Glomerellales</taxon>
        <taxon>Plectosphaerellaceae</taxon>
        <taxon>Plectosphaerella</taxon>
    </lineage>
</organism>
<feature type="region of interest" description="Disordered" evidence="5">
    <location>
        <begin position="259"/>
        <end position="344"/>
    </location>
</feature>
<evidence type="ECO:0000256" key="4">
    <source>
        <dbReference type="PROSITE-ProRule" id="PRU00322"/>
    </source>
</evidence>
<keyword evidence="9" id="KW-1185">Reference proteome</keyword>
<feature type="compositionally biased region" description="Basic and acidic residues" evidence="5">
    <location>
        <begin position="149"/>
        <end position="162"/>
    </location>
</feature>
<keyword evidence="1" id="KW-0479">Metal-binding</keyword>
<reference evidence="8" key="1">
    <citation type="journal article" date="2021" name="Nat. Commun.">
        <title>Genetic determinants of endophytism in the Arabidopsis root mycobiome.</title>
        <authorList>
            <person name="Mesny F."/>
            <person name="Miyauchi S."/>
            <person name="Thiergart T."/>
            <person name="Pickel B."/>
            <person name="Atanasova L."/>
            <person name="Karlsson M."/>
            <person name="Huettel B."/>
            <person name="Barry K.W."/>
            <person name="Haridas S."/>
            <person name="Chen C."/>
            <person name="Bauer D."/>
            <person name="Andreopoulos W."/>
            <person name="Pangilinan J."/>
            <person name="LaButti K."/>
            <person name="Riley R."/>
            <person name="Lipzen A."/>
            <person name="Clum A."/>
            <person name="Drula E."/>
            <person name="Henrissat B."/>
            <person name="Kohler A."/>
            <person name="Grigoriev I.V."/>
            <person name="Martin F.M."/>
            <person name="Hacquard S."/>
        </authorList>
    </citation>
    <scope>NUCLEOTIDE SEQUENCE</scope>
    <source>
        <strain evidence="8">MPI-SDFR-AT-0117</strain>
    </source>
</reference>
<evidence type="ECO:0000256" key="1">
    <source>
        <dbReference type="ARBA" id="ARBA00022723"/>
    </source>
</evidence>
<dbReference type="InterPro" id="IPR036443">
    <property type="entry name" value="Znf_RanBP2_sf"/>
</dbReference>
<dbReference type="EMBL" id="JAGSXJ010000019">
    <property type="protein sequence ID" value="KAH6681064.1"/>
    <property type="molecule type" value="Genomic_DNA"/>
</dbReference>
<evidence type="ECO:0000313" key="8">
    <source>
        <dbReference type="EMBL" id="KAH6681064.1"/>
    </source>
</evidence>
<feature type="compositionally biased region" description="Low complexity" evidence="5">
    <location>
        <begin position="313"/>
        <end position="328"/>
    </location>
</feature>
<dbReference type="OrthoDB" id="261960at2759"/>
<feature type="compositionally biased region" description="Pro residues" evidence="5">
    <location>
        <begin position="280"/>
        <end position="296"/>
    </location>
</feature>
<dbReference type="AlphaFoldDB" id="A0A9P8V734"/>
<comment type="caution">
    <text evidence="8">The sequence shown here is derived from an EMBL/GenBank/DDBJ whole genome shotgun (WGS) entry which is preliminary data.</text>
</comment>
<evidence type="ECO:0000256" key="5">
    <source>
        <dbReference type="SAM" id="MobiDB-lite"/>
    </source>
</evidence>
<name>A0A9P8V734_9PEZI</name>
<dbReference type="PROSITE" id="PS50199">
    <property type="entry name" value="ZF_RANBP2_2"/>
    <property type="match status" value="1"/>
</dbReference>
<accession>A0A9P8V734</accession>
<dbReference type="GO" id="GO:0008237">
    <property type="term" value="F:metallopeptidase activity"/>
    <property type="evidence" value="ECO:0007669"/>
    <property type="project" value="TreeGrafter"/>
</dbReference>
<dbReference type="Proteomes" id="UP000770015">
    <property type="component" value="Unassembled WGS sequence"/>
</dbReference>
<keyword evidence="3" id="KW-0862">Zinc</keyword>
<dbReference type="SUPFAM" id="SSF90209">
    <property type="entry name" value="Ran binding protein zinc finger-like"/>
    <property type="match status" value="1"/>
</dbReference>
<feature type="domain" description="RanBP2-type" evidence="6">
    <location>
        <begin position="345"/>
        <end position="374"/>
    </location>
</feature>
<dbReference type="InterPro" id="IPR001876">
    <property type="entry name" value="Znf_RanBP2"/>
</dbReference>
<sequence length="395" mass="43237">MVEHDALIRGYRHLADFPRAEDALDMLKRIASAVKPLMRARGWKVPELAEFYPEQHNLLGLNVNRGERILLRLRHPGDRSLFLAREQVTDTMLHELAHIVHGPHDAKFHALWNQLRDEHEALLLKGYSGEGFLSTGHRLGGSAALPLQEARRRARAEAEKRQQRAKLSKGSGQRLGGSSSSSRLPDRTAMADAATRRAQTLQGCGNEGRDAGEMRAVEATATRNGFRTQADEDAANEAAIAQALWELGQEEERERYGNYYVHPSPDRPEGSSGRGIDMTAPPPPMPPPPHTRPPRPVSVLVSAPAPAPPLPNRPVSVSVPPTARHSPYARPPAPPSSASAPALPPRRGWSCGVCTLYNPATFLCCDACGTEKGAEVKQHAWTPNEEKRRAAARAI</sequence>
<dbReference type="PANTHER" id="PTHR46622:SF1">
    <property type="entry name" value="DNA-DEPENDENT METALLOPROTEASE WSS1"/>
    <property type="match status" value="1"/>
</dbReference>
<proteinExistence type="predicted"/>
<dbReference type="PANTHER" id="PTHR46622">
    <property type="entry name" value="DNA-DEPENDENT METALLOPROTEASE WSS1"/>
    <property type="match status" value="1"/>
</dbReference>
<dbReference type="InterPro" id="IPR053000">
    <property type="entry name" value="WSS1-like_metalloprotease"/>
</dbReference>
<dbReference type="InterPro" id="IPR013536">
    <property type="entry name" value="WLM_dom"/>
</dbReference>
<dbReference type="GO" id="GO:0008270">
    <property type="term" value="F:zinc ion binding"/>
    <property type="evidence" value="ECO:0007669"/>
    <property type="project" value="UniProtKB-KW"/>
</dbReference>
<gene>
    <name evidence="8" type="ORF">F5X68DRAFT_211804</name>
</gene>
<evidence type="ECO:0000256" key="2">
    <source>
        <dbReference type="ARBA" id="ARBA00022771"/>
    </source>
</evidence>
<dbReference type="PROSITE" id="PS01358">
    <property type="entry name" value="ZF_RANBP2_1"/>
    <property type="match status" value="1"/>
</dbReference>
<protein>
    <submittedName>
        <fullName evidence="8">WLM domain-containing protein</fullName>
    </submittedName>
</protein>
<feature type="region of interest" description="Disordered" evidence="5">
    <location>
        <begin position="144"/>
        <end position="189"/>
    </location>
</feature>
<keyword evidence="2 4" id="KW-0863">Zinc-finger</keyword>
<evidence type="ECO:0000256" key="3">
    <source>
        <dbReference type="ARBA" id="ARBA00022833"/>
    </source>
</evidence>
<evidence type="ECO:0000259" key="6">
    <source>
        <dbReference type="PROSITE" id="PS50199"/>
    </source>
</evidence>
<feature type="domain" description="WLM" evidence="7">
    <location>
        <begin position="1"/>
        <end position="199"/>
    </location>
</feature>
<evidence type="ECO:0000313" key="9">
    <source>
        <dbReference type="Proteomes" id="UP000770015"/>
    </source>
</evidence>
<dbReference type="PROSITE" id="PS51397">
    <property type="entry name" value="WLM"/>
    <property type="match status" value="1"/>
</dbReference>
<dbReference type="Pfam" id="PF08325">
    <property type="entry name" value="WLM"/>
    <property type="match status" value="1"/>
</dbReference>
<dbReference type="Gene3D" id="2.30.30.380">
    <property type="entry name" value="Zn-finger domain of Sec23/24"/>
    <property type="match status" value="1"/>
</dbReference>